<keyword evidence="2" id="KW-1185">Reference proteome</keyword>
<evidence type="ECO:0000313" key="2">
    <source>
        <dbReference type="Proteomes" id="UP000243542"/>
    </source>
</evidence>
<organism evidence="1 2">
    <name type="scientific">Amycolatopsis sulphurea</name>
    <dbReference type="NCBI Taxonomy" id="76022"/>
    <lineage>
        <taxon>Bacteria</taxon>
        <taxon>Bacillati</taxon>
        <taxon>Actinomycetota</taxon>
        <taxon>Actinomycetes</taxon>
        <taxon>Pseudonocardiales</taxon>
        <taxon>Pseudonocardiaceae</taxon>
        <taxon>Amycolatopsis</taxon>
    </lineage>
</organism>
<accession>A0A2A9FCF8</accession>
<evidence type="ECO:0000313" key="1">
    <source>
        <dbReference type="EMBL" id="PFG48119.1"/>
    </source>
</evidence>
<dbReference type="EMBL" id="PDJK01000002">
    <property type="protein sequence ID" value="PFG48119.1"/>
    <property type="molecule type" value="Genomic_DNA"/>
</dbReference>
<comment type="caution">
    <text evidence="1">The sequence shown here is derived from an EMBL/GenBank/DDBJ whole genome shotgun (WGS) entry which is preliminary data.</text>
</comment>
<reference evidence="1 2" key="1">
    <citation type="submission" date="2017-10" db="EMBL/GenBank/DDBJ databases">
        <title>Sequencing the genomes of 1000 actinobacteria strains.</title>
        <authorList>
            <person name="Klenk H.-P."/>
        </authorList>
    </citation>
    <scope>NUCLEOTIDE SEQUENCE [LARGE SCALE GENOMIC DNA]</scope>
    <source>
        <strain evidence="1 2">DSM 46092</strain>
    </source>
</reference>
<name>A0A2A9FCF8_9PSEU</name>
<proteinExistence type="predicted"/>
<sequence length="121" mass="13520">MVALDQYATLPELRRLDGLADADLITDADLAEALSYAVETAEDYTGQTWPERPPTAIRWAVRTIARQWAVDLHSRMPDRALSINSEFGQVSLAQAGGNWRPTSLPEVNAVLNRYRSRPPWG</sequence>
<dbReference type="AlphaFoldDB" id="A0A2A9FCF8"/>
<evidence type="ECO:0008006" key="3">
    <source>
        <dbReference type="Google" id="ProtNLM"/>
    </source>
</evidence>
<protein>
    <recommendedName>
        <fullName evidence="3">Gp6-like head-tail connector protein</fullName>
    </recommendedName>
</protein>
<gene>
    <name evidence="1" type="ORF">ATK36_3193</name>
</gene>
<dbReference type="Proteomes" id="UP000243542">
    <property type="component" value="Unassembled WGS sequence"/>
</dbReference>
<dbReference type="RefSeq" id="WP_098514917.1">
    <property type="nucleotide sequence ID" value="NZ_JBIAKZ010000002.1"/>
</dbReference>